<evidence type="ECO:0000256" key="2">
    <source>
        <dbReference type="ARBA" id="ARBA00013017"/>
    </source>
</evidence>
<dbReference type="PANTHER" id="PTHR42801">
    <property type="entry name" value="THIOREDOXIN-DEPENDENT PEROXIDE REDUCTASE"/>
    <property type="match status" value="1"/>
</dbReference>
<evidence type="ECO:0000256" key="4">
    <source>
        <dbReference type="ARBA" id="ARBA00022862"/>
    </source>
</evidence>
<evidence type="ECO:0000256" key="6">
    <source>
        <dbReference type="ARBA" id="ARBA00023157"/>
    </source>
</evidence>
<evidence type="ECO:0000259" key="12">
    <source>
        <dbReference type="PROSITE" id="PS51352"/>
    </source>
</evidence>
<evidence type="ECO:0000256" key="11">
    <source>
        <dbReference type="ARBA" id="ARBA00049091"/>
    </source>
</evidence>
<dbReference type="InterPro" id="IPR013766">
    <property type="entry name" value="Thioredoxin_domain"/>
</dbReference>
<evidence type="ECO:0000256" key="3">
    <source>
        <dbReference type="ARBA" id="ARBA00022559"/>
    </source>
</evidence>
<gene>
    <name evidence="13" type="ORF">PQR03_05895</name>
</gene>
<evidence type="ECO:0000256" key="1">
    <source>
        <dbReference type="ARBA" id="ARBA00003330"/>
    </source>
</evidence>
<dbReference type="PANTHER" id="PTHR42801:SF7">
    <property type="entry name" value="SLL1159 PROTEIN"/>
    <property type="match status" value="1"/>
</dbReference>
<proteinExistence type="inferred from homology"/>
<dbReference type="RefSeq" id="WP_408257418.1">
    <property type="nucleotide sequence ID" value="NZ_JAQQCK010000001.1"/>
</dbReference>
<dbReference type="SUPFAM" id="SSF52833">
    <property type="entry name" value="Thioredoxin-like"/>
    <property type="match status" value="1"/>
</dbReference>
<organism evidence="13 14">
    <name type="scientific">Paraburkholderia phytofirmans</name>
    <dbReference type="NCBI Taxonomy" id="261302"/>
    <lineage>
        <taxon>Bacteria</taxon>
        <taxon>Pseudomonadati</taxon>
        <taxon>Pseudomonadota</taxon>
        <taxon>Betaproteobacteria</taxon>
        <taxon>Burkholderiales</taxon>
        <taxon>Burkholderiaceae</taxon>
        <taxon>Paraburkholderia</taxon>
    </lineage>
</organism>
<dbReference type="Gene3D" id="3.40.30.10">
    <property type="entry name" value="Glutaredoxin"/>
    <property type="match status" value="1"/>
</dbReference>
<dbReference type="InterPro" id="IPR050924">
    <property type="entry name" value="Peroxiredoxin_BCP/PrxQ"/>
</dbReference>
<evidence type="ECO:0000256" key="10">
    <source>
        <dbReference type="ARBA" id="ARBA00042639"/>
    </source>
</evidence>
<keyword evidence="4" id="KW-0049">Antioxidant</keyword>
<dbReference type="InterPro" id="IPR036249">
    <property type="entry name" value="Thioredoxin-like_sf"/>
</dbReference>
<dbReference type="PROSITE" id="PS51352">
    <property type="entry name" value="THIOREDOXIN_2"/>
    <property type="match status" value="1"/>
</dbReference>
<comment type="caution">
    <text evidence="13">The sequence shown here is derived from an EMBL/GenBank/DDBJ whole genome shotgun (WGS) entry which is preliminary data.</text>
</comment>
<comment type="catalytic activity">
    <reaction evidence="11">
        <text>a hydroperoxide + [thioredoxin]-dithiol = an alcohol + [thioredoxin]-disulfide + H2O</text>
        <dbReference type="Rhea" id="RHEA:62620"/>
        <dbReference type="Rhea" id="RHEA-COMP:10698"/>
        <dbReference type="Rhea" id="RHEA-COMP:10700"/>
        <dbReference type="ChEBI" id="CHEBI:15377"/>
        <dbReference type="ChEBI" id="CHEBI:29950"/>
        <dbReference type="ChEBI" id="CHEBI:30879"/>
        <dbReference type="ChEBI" id="CHEBI:35924"/>
        <dbReference type="ChEBI" id="CHEBI:50058"/>
        <dbReference type="EC" id="1.11.1.24"/>
    </reaction>
</comment>
<evidence type="ECO:0000313" key="13">
    <source>
        <dbReference type="EMBL" id="MFM0237654.1"/>
    </source>
</evidence>
<evidence type="ECO:0000256" key="5">
    <source>
        <dbReference type="ARBA" id="ARBA00023002"/>
    </source>
</evidence>
<dbReference type="EC" id="1.11.1.24" evidence="2"/>
<evidence type="ECO:0000256" key="7">
    <source>
        <dbReference type="ARBA" id="ARBA00023284"/>
    </source>
</evidence>
<keyword evidence="7" id="KW-0676">Redox-active center</keyword>
<protein>
    <recommendedName>
        <fullName evidence="2">thioredoxin-dependent peroxiredoxin</fullName>
        <ecNumber evidence="2">1.11.1.24</ecNumber>
    </recommendedName>
    <alternativeName>
        <fullName evidence="8">Thioredoxin peroxidase</fullName>
    </alternativeName>
    <alternativeName>
        <fullName evidence="10">Thioredoxin-dependent peroxiredoxin Bcp</fullName>
    </alternativeName>
</protein>
<keyword evidence="6" id="KW-1015">Disulfide bond</keyword>
<accession>A0ABW9BC93</accession>
<evidence type="ECO:0000256" key="8">
    <source>
        <dbReference type="ARBA" id="ARBA00032824"/>
    </source>
</evidence>
<evidence type="ECO:0000313" key="14">
    <source>
        <dbReference type="Proteomes" id="UP001629274"/>
    </source>
</evidence>
<dbReference type="EMBL" id="JAQQDR010000002">
    <property type="protein sequence ID" value="MFM0237654.1"/>
    <property type="molecule type" value="Genomic_DNA"/>
</dbReference>
<dbReference type="InterPro" id="IPR000866">
    <property type="entry name" value="AhpC/TSA"/>
</dbReference>
<keyword evidence="14" id="KW-1185">Reference proteome</keyword>
<reference evidence="13 14" key="1">
    <citation type="journal article" date="2024" name="Chem. Sci.">
        <title>Discovery of megapolipeptins by genome mining of a Burkholderiales bacteria collection.</title>
        <authorList>
            <person name="Paulo B.S."/>
            <person name="Recchia M.J.J."/>
            <person name="Lee S."/>
            <person name="Fergusson C.H."/>
            <person name="Romanowski S.B."/>
            <person name="Hernandez A."/>
            <person name="Krull N."/>
            <person name="Liu D.Y."/>
            <person name="Cavanagh H."/>
            <person name="Bos A."/>
            <person name="Gray C.A."/>
            <person name="Murphy B.T."/>
            <person name="Linington R.G."/>
            <person name="Eustaquio A.S."/>
        </authorList>
    </citation>
    <scope>NUCLEOTIDE SEQUENCE [LARGE SCALE GENOMIC DNA]</scope>
    <source>
        <strain evidence="13 14">RL17-351-BIE-A</strain>
    </source>
</reference>
<dbReference type="Proteomes" id="UP001629274">
    <property type="component" value="Unassembled WGS sequence"/>
</dbReference>
<comment type="similarity">
    <text evidence="9">Belongs to the peroxiredoxin family. BCP/PrxQ subfamily.</text>
</comment>
<keyword evidence="5" id="KW-0560">Oxidoreductase</keyword>
<dbReference type="Pfam" id="PF00578">
    <property type="entry name" value="AhpC-TSA"/>
    <property type="match status" value="1"/>
</dbReference>
<evidence type="ECO:0000256" key="9">
    <source>
        <dbReference type="ARBA" id="ARBA00038489"/>
    </source>
</evidence>
<comment type="function">
    <text evidence="1">Thiol-specific peroxidase that catalyzes the reduction of hydrogen peroxide and organic hydroperoxides to water and alcohols, respectively. Plays a role in cell protection against oxidative stress by detoxifying peroxides and as sensor of hydrogen peroxide-mediated signaling events.</text>
</comment>
<keyword evidence="3" id="KW-0575">Peroxidase</keyword>
<name>A0ABW9BC93_9BURK</name>
<sequence length="226" mass="24346">MADVQTDDSAAMRPARQSRQSEIDAELALGAAAAVASNALRAGSRAPLFTLSDRAGRRVSLDELLSAGPVVLHFFRGDWCTFAESSLADFAAGYEDVLALGASAVAIAPPCEAAVQRAPGHLRELLDVDLQVARAYGVAFKLPLRLRATYERLGYTRPAASEASRWLVPIPATFVLDRDGSAALVHVDVDYRKSLDIESLLRALKALQARHATDLHAMRERPGRSL</sequence>
<feature type="domain" description="Thioredoxin" evidence="12">
    <location>
        <begin position="40"/>
        <end position="209"/>
    </location>
</feature>